<dbReference type="RefSeq" id="WP_095268028.1">
    <property type="nucleotide sequence ID" value="NZ_NPBY01000108.1"/>
</dbReference>
<feature type="domain" description="TraC-like" evidence="2">
    <location>
        <begin position="43"/>
        <end position="148"/>
    </location>
</feature>
<evidence type="ECO:0000313" key="3">
    <source>
        <dbReference type="EMBL" id="PAD71348.1"/>
    </source>
</evidence>
<feature type="compositionally biased region" description="Pro residues" evidence="1">
    <location>
        <begin position="16"/>
        <end position="26"/>
    </location>
</feature>
<dbReference type="Pfam" id="PF26593">
    <property type="entry name" value="TraC-like"/>
    <property type="match status" value="1"/>
</dbReference>
<feature type="region of interest" description="Disordered" evidence="1">
    <location>
        <begin position="1"/>
        <end position="32"/>
    </location>
</feature>
<name>A0A268EDZ9_9BACL</name>
<dbReference type="OrthoDB" id="2578816at2"/>
<dbReference type="InterPro" id="IPR058596">
    <property type="entry name" value="TraC-like_dom"/>
</dbReference>
<evidence type="ECO:0000313" key="4">
    <source>
        <dbReference type="Proteomes" id="UP000215596"/>
    </source>
</evidence>
<protein>
    <recommendedName>
        <fullName evidence="2">TraC-like domain-containing protein</fullName>
    </recommendedName>
</protein>
<dbReference type="AlphaFoldDB" id="A0A268EDZ9"/>
<accession>A0A268EDZ9</accession>
<sequence>MRKKNANVGPGKSNPAPAPVKSPAPKEPSTQEWIPIKDINNQLIYRKDSYIVAAIRVQPYNISLLSENEKVNKIKQLEEAFSVINYKNQILSIAKPVDLDNYILGLEVKKKNAESALIARLLTGYIQQAAHKATSGEALERHFYILIDQQLSKKPQVDEQALIQTATELANNLSRANLISHVCNDFELRELQFIFSSPNQAAYERAPLDNTSLPPIFMSSSEDIA</sequence>
<proteinExistence type="predicted"/>
<organism evidence="3 4">
    <name type="scientific">Paenibacillus campinasensis</name>
    <dbReference type="NCBI Taxonomy" id="66347"/>
    <lineage>
        <taxon>Bacteria</taxon>
        <taxon>Bacillati</taxon>
        <taxon>Bacillota</taxon>
        <taxon>Bacilli</taxon>
        <taxon>Bacillales</taxon>
        <taxon>Paenibacillaceae</taxon>
        <taxon>Paenibacillus</taxon>
    </lineage>
</organism>
<dbReference type="Proteomes" id="UP000215596">
    <property type="component" value="Unassembled WGS sequence"/>
</dbReference>
<gene>
    <name evidence="3" type="ORF">CHH67_24700</name>
</gene>
<dbReference type="EMBL" id="NPBY01000108">
    <property type="protein sequence ID" value="PAD71348.1"/>
    <property type="molecule type" value="Genomic_DNA"/>
</dbReference>
<comment type="caution">
    <text evidence="3">The sequence shown here is derived from an EMBL/GenBank/DDBJ whole genome shotgun (WGS) entry which is preliminary data.</text>
</comment>
<reference evidence="3 4" key="1">
    <citation type="submission" date="2017-07" db="EMBL/GenBank/DDBJ databases">
        <title>Isolation and whole genome analysis of endospore-forming bacteria from heroin.</title>
        <authorList>
            <person name="Kalinowski J."/>
            <person name="Ahrens B."/>
            <person name="Al-Dilaimi A."/>
            <person name="Winkler A."/>
            <person name="Wibberg D."/>
            <person name="Schleenbecker U."/>
            <person name="Ruckert C."/>
            <person name="Wolfel R."/>
            <person name="Grass G."/>
        </authorList>
    </citation>
    <scope>NUCLEOTIDE SEQUENCE [LARGE SCALE GENOMIC DNA]</scope>
    <source>
        <strain evidence="3 4">7537-G1</strain>
    </source>
</reference>
<evidence type="ECO:0000259" key="2">
    <source>
        <dbReference type="Pfam" id="PF26593"/>
    </source>
</evidence>
<evidence type="ECO:0000256" key="1">
    <source>
        <dbReference type="SAM" id="MobiDB-lite"/>
    </source>
</evidence>